<keyword evidence="3" id="KW-0813">Transport</keyword>
<proteinExistence type="inferred from homology"/>
<dbReference type="Pfam" id="PF14510">
    <property type="entry name" value="ABC_trans_N"/>
    <property type="match status" value="1"/>
</dbReference>
<evidence type="ECO:0000256" key="7">
    <source>
        <dbReference type="ARBA" id="ARBA00022989"/>
    </source>
</evidence>
<comment type="similarity">
    <text evidence="2">Belongs to the ABC transporter superfamily. ABCG family. PDR (TC 3.A.1.205) subfamily.</text>
</comment>
<dbReference type="InterPro" id="IPR034001">
    <property type="entry name" value="ABCG_PDR_1"/>
</dbReference>
<feature type="transmembrane region" description="Helical" evidence="10">
    <location>
        <begin position="1257"/>
        <end position="1277"/>
    </location>
</feature>
<dbReference type="CDD" id="cd03232">
    <property type="entry name" value="ABCG_PDR_domain2"/>
    <property type="match status" value="1"/>
</dbReference>
<dbReference type="Gene3D" id="3.40.50.300">
    <property type="entry name" value="P-loop containing nucleotide triphosphate hydrolases"/>
    <property type="match status" value="2"/>
</dbReference>
<dbReference type="InterPro" id="IPR017871">
    <property type="entry name" value="ABC_transporter-like_CS"/>
</dbReference>
<feature type="transmembrane region" description="Helical" evidence="10">
    <location>
        <begin position="507"/>
        <end position="528"/>
    </location>
</feature>
<protein>
    <submittedName>
        <fullName evidence="12">Pleiotropic drug resistance ABC transporter</fullName>
    </submittedName>
</protein>
<evidence type="ECO:0000256" key="8">
    <source>
        <dbReference type="ARBA" id="ARBA00023136"/>
    </source>
</evidence>
<reference evidence="12 13" key="1">
    <citation type="journal article" date="2016" name="Mol. Biol. Evol.">
        <title>Comparative Genomics of Early-Diverging Mushroom-Forming Fungi Provides Insights into the Origins of Lignocellulose Decay Capabilities.</title>
        <authorList>
            <person name="Nagy L.G."/>
            <person name="Riley R."/>
            <person name="Tritt A."/>
            <person name="Adam C."/>
            <person name="Daum C."/>
            <person name="Floudas D."/>
            <person name="Sun H."/>
            <person name="Yadav J.S."/>
            <person name="Pangilinan J."/>
            <person name="Larsson K.H."/>
            <person name="Matsuura K."/>
            <person name="Barry K."/>
            <person name="Labutti K."/>
            <person name="Kuo R."/>
            <person name="Ohm R.A."/>
            <person name="Bhattacharya S.S."/>
            <person name="Shirouzu T."/>
            <person name="Yoshinaga Y."/>
            <person name="Martin F.M."/>
            <person name="Grigoriev I.V."/>
            <person name="Hibbett D.S."/>
        </authorList>
    </citation>
    <scope>NUCLEOTIDE SEQUENCE [LARGE SCALE GENOMIC DNA]</scope>
    <source>
        <strain evidence="12 13">L-15889</strain>
    </source>
</reference>
<dbReference type="GO" id="GO:0005524">
    <property type="term" value="F:ATP binding"/>
    <property type="evidence" value="ECO:0007669"/>
    <property type="project" value="UniProtKB-KW"/>
</dbReference>
<feature type="region of interest" description="Disordered" evidence="9">
    <location>
        <begin position="15"/>
        <end position="57"/>
    </location>
</feature>
<evidence type="ECO:0000256" key="6">
    <source>
        <dbReference type="ARBA" id="ARBA00022840"/>
    </source>
</evidence>
<dbReference type="InterPro" id="IPR027417">
    <property type="entry name" value="P-loop_NTPase"/>
</dbReference>
<feature type="compositionally biased region" description="Polar residues" evidence="9">
    <location>
        <begin position="38"/>
        <end position="49"/>
    </location>
</feature>
<dbReference type="InterPro" id="IPR043926">
    <property type="entry name" value="ABCG_dom"/>
</dbReference>
<evidence type="ECO:0000256" key="4">
    <source>
        <dbReference type="ARBA" id="ARBA00022692"/>
    </source>
</evidence>
<name>A0A165N3V2_9APHY</name>
<dbReference type="FunFam" id="3.40.50.300:FF:000054">
    <property type="entry name" value="ABC multidrug transporter atrF"/>
    <property type="match status" value="1"/>
</dbReference>
<dbReference type="SMART" id="SM00382">
    <property type="entry name" value="AAA"/>
    <property type="match status" value="2"/>
</dbReference>
<keyword evidence="13" id="KW-1185">Reference proteome</keyword>
<feature type="transmembrane region" description="Helical" evidence="10">
    <location>
        <begin position="549"/>
        <end position="575"/>
    </location>
</feature>
<feature type="transmembrane region" description="Helical" evidence="10">
    <location>
        <begin position="581"/>
        <end position="602"/>
    </location>
</feature>
<keyword evidence="4 10" id="KW-0812">Transmembrane</keyword>
<feature type="transmembrane region" description="Helical" evidence="10">
    <location>
        <begin position="1144"/>
        <end position="1165"/>
    </location>
</feature>
<feature type="domain" description="ABC transporter" evidence="11">
    <location>
        <begin position="812"/>
        <end position="1050"/>
    </location>
</feature>
<feature type="transmembrane region" description="Helical" evidence="10">
    <location>
        <begin position="470"/>
        <end position="495"/>
    </location>
</feature>
<feature type="transmembrane region" description="Helical" evidence="10">
    <location>
        <begin position="614"/>
        <end position="632"/>
    </location>
</feature>
<accession>A0A165N3V2</accession>
<keyword evidence="6" id="KW-0067">ATP-binding</keyword>
<evidence type="ECO:0000313" key="12">
    <source>
        <dbReference type="EMBL" id="KZT66475.1"/>
    </source>
</evidence>
<dbReference type="InterPro" id="IPR013525">
    <property type="entry name" value="ABC2_TM"/>
</dbReference>
<evidence type="ECO:0000256" key="9">
    <source>
        <dbReference type="SAM" id="MobiDB-lite"/>
    </source>
</evidence>
<dbReference type="InterPro" id="IPR003439">
    <property type="entry name" value="ABC_transporter-like_ATP-bd"/>
</dbReference>
<dbReference type="Pfam" id="PF00005">
    <property type="entry name" value="ABC_tran"/>
    <property type="match status" value="2"/>
</dbReference>
<dbReference type="OrthoDB" id="245989at2759"/>
<dbReference type="EMBL" id="KV429088">
    <property type="protein sequence ID" value="KZT66475.1"/>
    <property type="molecule type" value="Genomic_DNA"/>
</dbReference>
<evidence type="ECO:0000256" key="3">
    <source>
        <dbReference type="ARBA" id="ARBA00022448"/>
    </source>
</evidence>
<dbReference type="InterPro" id="IPR029481">
    <property type="entry name" value="ABC_trans_N"/>
</dbReference>
<dbReference type="STRING" id="1314783.A0A165N3V2"/>
<dbReference type="GO" id="GO:0016887">
    <property type="term" value="F:ATP hydrolysis activity"/>
    <property type="evidence" value="ECO:0007669"/>
    <property type="project" value="InterPro"/>
</dbReference>
<dbReference type="PROSITE" id="PS00211">
    <property type="entry name" value="ABC_TRANSPORTER_1"/>
    <property type="match status" value="1"/>
</dbReference>
<dbReference type="Pfam" id="PF06422">
    <property type="entry name" value="PDR_CDR"/>
    <property type="match status" value="1"/>
</dbReference>
<sequence>MALFSIFRRQADVDGDATELLPTPDRPADFSAGRHQRQPSGSTSYSAPESTIAPGDEGFDFESSLRDVVEKMDRPDVKRRELGVLFENLRVVGLGESAAVQPTFGSTLNPLNWIQGIQRMRHPATRDILSGFEGVVRPGEMLLVLGRPGAGCTTLLRALANQRGDYHTVDGDVFYDSMSSRDIEQYCRGDVQYCPEDDLHFPTLTVEQTLQFAAVARTPYGQLDAATRRRHVDVMTDVLKSVFGLRHVKDTLVGDASIRGVSGGEKKRVSISETLATRSLLTCWDNSTRGLDSSTALEFVQALRTVTNVTRVSTIVSIYQAGEQLYELFDKVCVVYEGRMAYFGPANRARQYFIDMGYEPANRQTTADFLVAVTDPNGRIPRPGRNLVAPRTAAEFADYFKNSQISDMNRQDMEQYRRLYVAKPDLRRAYLESARSERSAHTTRDSPYMLSIPSQVGALMVRRVQIMRGAMTALLIEIASFIILATIVGTIYLRLKPNTSTFFSRASVIFFAYVWSGLSTMAEIPTLFAQRPIILRQSRASMYHPFVDALALTLVDIPITLFTMVIFSIILYFLAGLQDSPGQFFTFMLFVCVMTITLKAFFRSITAAFTDPAPATAAAGVLMLFLVLYTGYPIPVPSMISALSWITYINPLKYGFEALMVNEFSTLNAQCETLIPTGPGYENITLTNQGCAIEGSQPGHATVGGLAYLKDAYGFAAGDLWRNFGVLCAFGVLFVGLLVVLTEFNHGSSGESAAVLYKAGSKVEELSSGPAKGGDVEKGVGPLRTTVRMSFANTGEKTPNFVKKSPVKGNVFSWQRLCYTVPISSGNYRRLLDEVSGYVAPGKLTALMGESGAGKTTLLNVLAERAGEGYVTGQRYINGLPLPRDFQAQTGYCQQTDTHVKSATVREALLFSAKLRQPTSVPLAEKEAYVEECIQMCGLEAYADAIVGTLGCEQLKRTTVGVELVAKPSLIFLDEPTSGLDSQSAWAIVGFLRKLADSGQSIVCTIHQPSAELFEVFDKLLLLKKGGQTVYFGDLGSGASTVIQYFENNGARPCERLENPAEYILDVVGAGATAMAKADWHGIWRQSPEAHDLQEDLDLIRMSTVDRPTSGEPEPLKYATSWTYQLATLLRRDARTLWRDPTYLMAKMAVNVFCALVIGFTYWKSHSTIQGTQNKLFSIYISTFLAAPLVEQLQVPFLEMRSIFEIREQHSRMYKWSALITSQLLVEIPWNILGSSLFFVCWYWTAGFPTDRAAYTYLLFGVIYPLYYTSFGQATAAMAPNAEIAALIFNALFAIMIVFDGVLQPYRELGKWVWMNKISPSTYFVDGFLGQAVGRTQISCSSVEFVKINPPSGQTCVQYLNKFIDMNGGYLTNPSATTQCNFCQYRTTDQFLESRNVSYDNRWRSLGIFVGFTVFNVVAIYILTYICRVRTGSLLEWLRSRSIAPWKKSSKPSRT</sequence>
<gene>
    <name evidence="12" type="ORF">DAEQUDRAFT_674851</name>
</gene>
<feature type="transmembrane region" description="Helical" evidence="10">
    <location>
        <begin position="1406"/>
        <end position="1427"/>
    </location>
</feature>
<evidence type="ECO:0000256" key="1">
    <source>
        <dbReference type="ARBA" id="ARBA00004141"/>
    </source>
</evidence>
<keyword evidence="7 10" id="KW-1133">Transmembrane helix</keyword>
<feature type="domain" description="ABC transporter" evidence="11">
    <location>
        <begin position="114"/>
        <end position="362"/>
    </location>
</feature>
<dbReference type="InterPro" id="IPR010929">
    <property type="entry name" value="PDR_CDR_ABC"/>
</dbReference>
<feature type="transmembrane region" description="Helical" evidence="10">
    <location>
        <begin position="1284"/>
        <end position="1306"/>
    </location>
</feature>
<dbReference type="GO" id="GO:0016020">
    <property type="term" value="C:membrane"/>
    <property type="evidence" value="ECO:0007669"/>
    <property type="project" value="UniProtKB-SubCell"/>
</dbReference>
<evidence type="ECO:0000259" key="11">
    <source>
        <dbReference type="PROSITE" id="PS50893"/>
    </source>
</evidence>
<organism evidence="12 13">
    <name type="scientific">Daedalea quercina L-15889</name>
    <dbReference type="NCBI Taxonomy" id="1314783"/>
    <lineage>
        <taxon>Eukaryota</taxon>
        <taxon>Fungi</taxon>
        <taxon>Dikarya</taxon>
        <taxon>Basidiomycota</taxon>
        <taxon>Agaricomycotina</taxon>
        <taxon>Agaricomycetes</taxon>
        <taxon>Polyporales</taxon>
        <taxon>Fomitopsis</taxon>
    </lineage>
</organism>
<dbReference type="CDD" id="cd03233">
    <property type="entry name" value="ABCG_PDR_domain1"/>
    <property type="match status" value="1"/>
</dbReference>
<evidence type="ECO:0000313" key="13">
    <source>
        <dbReference type="Proteomes" id="UP000076727"/>
    </source>
</evidence>
<dbReference type="SUPFAM" id="SSF52540">
    <property type="entry name" value="P-loop containing nucleoside triphosphate hydrolases"/>
    <property type="match status" value="2"/>
</dbReference>
<dbReference type="PROSITE" id="PS50893">
    <property type="entry name" value="ABC_TRANSPORTER_2"/>
    <property type="match status" value="2"/>
</dbReference>
<feature type="transmembrane region" description="Helical" evidence="10">
    <location>
        <begin position="1177"/>
        <end position="1198"/>
    </location>
</feature>
<comment type="subcellular location">
    <subcellularLocation>
        <location evidence="1">Membrane</location>
        <topology evidence="1">Multi-pass membrane protein</topology>
    </subcellularLocation>
</comment>
<feature type="transmembrane region" description="Helical" evidence="10">
    <location>
        <begin position="720"/>
        <end position="741"/>
    </location>
</feature>
<keyword evidence="5" id="KW-0547">Nucleotide-binding</keyword>
<dbReference type="Proteomes" id="UP000076727">
    <property type="component" value="Unassembled WGS sequence"/>
</dbReference>
<dbReference type="GO" id="GO:0140359">
    <property type="term" value="F:ABC-type transporter activity"/>
    <property type="evidence" value="ECO:0007669"/>
    <property type="project" value="InterPro"/>
</dbReference>
<dbReference type="InterPro" id="IPR034003">
    <property type="entry name" value="ABCG_PDR_2"/>
</dbReference>
<feature type="transmembrane region" description="Helical" evidence="10">
    <location>
        <begin position="1219"/>
        <end position="1245"/>
    </location>
</feature>
<dbReference type="PANTHER" id="PTHR19241">
    <property type="entry name" value="ATP-BINDING CASSETTE TRANSPORTER"/>
    <property type="match status" value="1"/>
</dbReference>
<dbReference type="Pfam" id="PF01061">
    <property type="entry name" value="ABC2_membrane"/>
    <property type="match status" value="2"/>
</dbReference>
<dbReference type="Pfam" id="PF19055">
    <property type="entry name" value="ABC2_membrane_7"/>
    <property type="match status" value="1"/>
</dbReference>
<evidence type="ECO:0000256" key="2">
    <source>
        <dbReference type="ARBA" id="ARBA00006012"/>
    </source>
</evidence>
<evidence type="ECO:0000256" key="10">
    <source>
        <dbReference type="SAM" id="Phobius"/>
    </source>
</evidence>
<dbReference type="InterPro" id="IPR003593">
    <property type="entry name" value="AAA+_ATPase"/>
</dbReference>
<keyword evidence="8 10" id="KW-0472">Membrane</keyword>
<evidence type="ECO:0000256" key="5">
    <source>
        <dbReference type="ARBA" id="ARBA00022741"/>
    </source>
</evidence>